<dbReference type="InterPro" id="IPR011991">
    <property type="entry name" value="ArsR-like_HTH"/>
</dbReference>
<dbReference type="InterPro" id="IPR001845">
    <property type="entry name" value="HTH_ArsR_DNA-bd_dom"/>
</dbReference>
<dbReference type="GO" id="GO:0003677">
    <property type="term" value="F:DNA binding"/>
    <property type="evidence" value="ECO:0007669"/>
    <property type="project" value="UniProtKB-KW"/>
</dbReference>
<evidence type="ECO:0000313" key="6">
    <source>
        <dbReference type="EMBL" id="GGM63397.1"/>
    </source>
</evidence>
<dbReference type="CDD" id="cd00090">
    <property type="entry name" value="HTH_ARSR"/>
    <property type="match status" value="1"/>
</dbReference>
<proteinExistence type="predicted"/>
<comment type="caution">
    <text evidence="6">The sequence shown here is derived from an EMBL/GenBank/DDBJ whole genome shotgun (WGS) entry which is preliminary data.</text>
</comment>
<protein>
    <submittedName>
        <fullName evidence="6">IclR family transcriptional regulator</fullName>
    </submittedName>
</protein>
<dbReference type="GO" id="GO:0045892">
    <property type="term" value="P:negative regulation of DNA-templated transcription"/>
    <property type="evidence" value="ECO:0007669"/>
    <property type="project" value="TreeGrafter"/>
</dbReference>
<dbReference type="PROSITE" id="PS51078">
    <property type="entry name" value="ICLR_ED"/>
    <property type="match status" value="1"/>
</dbReference>
<dbReference type="AlphaFoldDB" id="A0A830FYS2"/>
<organism evidence="6 7">
    <name type="scientific">Halarchaeum rubridurum</name>
    <dbReference type="NCBI Taxonomy" id="489911"/>
    <lineage>
        <taxon>Archaea</taxon>
        <taxon>Methanobacteriati</taxon>
        <taxon>Methanobacteriota</taxon>
        <taxon>Stenosarchaea group</taxon>
        <taxon>Halobacteria</taxon>
        <taxon>Halobacteriales</taxon>
        <taxon>Halobacteriaceae</taxon>
    </lineage>
</organism>
<dbReference type="Gene3D" id="3.30.450.40">
    <property type="match status" value="1"/>
</dbReference>
<feature type="domain" description="HTH iclR-type" evidence="4">
    <location>
        <begin position="14"/>
        <end position="73"/>
    </location>
</feature>
<feature type="domain" description="IclR-ED" evidence="5">
    <location>
        <begin position="74"/>
        <end position="258"/>
    </location>
</feature>
<evidence type="ECO:0000259" key="5">
    <source>
        <dbReference type="PROSITE" id="PS51078"/>
    </source>
</evidence>
<dbReference type="Gene3D" id="1.10.10.10">
    <property type="entry name" value="Winged helix-like DNA-binding domain superfamily/Winged helix DNA-binding domain"/>
    <property type="match status" value="1"/>
</dbReference>
<evidence type="ECO:0000256" key="1">
    <source>
        <dbReference type="ARBA" id="ARBA00023015"/>
    </source>
</evidence>
<keyword evidence="1" id="KW-0805">Transcription regulation</keyword>
<dbReference type="InterPro" id="IPR029016">
    <property type="entry name" value="GAF-like_dom_sf"/>
</dbReference>
<reference evidence="6" key="2">
    <citation type="submission" date="2020-09" db="EMBL/GenBank/DDBJ databases">
        <authorList>
            <person name="Sun Q."/>
            <person name="Ohkuma M."/>
        </authorList>
    </citation>
    <scope>NUCLEOTIDE SEQUENCE</scope>
    <source>
        <strain evidence="6">JCM 16108</strain>
    </source>
</reference>
<evidence type="ECO:0000259" key="4">
    <source>
        <dbReference type="PROSITE" id="PS51077"/>
    </source>
</evidence>
<evidence type="ECO:0000313" key="7">
    <source>
        <dbReference type="Proteomes" id="UP000614609"/>
    </source>
</evidence>
<gene>
    <name evidence="6" type="ORF">GCM10009017_11880</name>
</gene>
<dbReference type="SMART" id="SM00418">
    <property type="entry name" value="HTH_ARSR"/>
    <property type="match status" value="1"/>
</dbReference>
<keyword evidence="2" id="KW-0238">DNA-binding</keyword>
<dbReference type="SUPFAM" id="SSF46785">
    <property type="entry name" value="Winged helix' DNA-binding domain"/>
    <property type="match status" value="1"/>
</dbReference>
<dbReference type="Pfam" id="PF09339">
    <property type="entry name" value="HTH_IclR"/>
    <property type="match status" value="1"/>
</dbReference>
<evidence type="ECO:0000256" key="3">
    <source>
        <dbReference type="ARBA" id="ARBA00023163"/>
    </source>
</evidence>
<dbReference type="InterPro" id="IPR036390">
    <property type="entry name" value="WH_DNA-bd_sf"/>
</dbReference>
<dbReference type="InterPro" id="IPR050707">
    <property type="entry name" value="HTH_MetabolicPath_Reg"/>
</dbReference>
<dbReference type="InterPro" id="IPR014757">
    <property type="entry name" value="Tscrpt_reg_IclR_C"/>
</dbReference>
<dbReference type="InterPro" id="IPR036388">
    <property type="entry name" value="WH-like_DNA-bd_sf"/>
</dbReference>
<dbReference type="PANTHER" id="PTHR30136:SF35">
    <property type="entry name" value="HTH-TYPE TRANSCRIPTIONAL REGULATOR RV1719"/>
    <property type="match status" value="1"/>
</dbReference>
<reference evidence="6" key="1">
    <citation type="journal article" date="2014" name="Int. J. Syst. Evol. Microbiol.">
        <title>Complete genome sequence of Corynebacterium casei LMG S-19264T (=DSM 44701T), isolated from a smear-ripened cheese.</title>
        <authorList>
            <consortium name="US DOE Joint Genome Institute (JGI-PGF)"/>
            <person name="Walter F."/>
            <person name="Albersmeier A."/>
            <person name="Kalinowski J."/>
            <person name="Ruckert C."/>
        </authorList>
    </citation>
    <scope>NUCLEOTIDE SEQUENCE</scope>
    <source>
        <strain evidence="6">JCM 16108</strain>
    </source>
</reference>
<dbReference type="Proteomes" id="UP000614609">
    <property type="component" value="Unassembled WGS sequence"/>
</dbReference>
<dbReference type="InterPro" id="IPR005471">
    <property type="entry name" value="Tscrpt_reg_IclR_N"/>
</dbReference>
<dbReference type="EMBL" id="BMOO01000002">
    <property type="protein sequence ID" value="GGM63397.1"/>
    <property type="molecule type" value="Genomic_DNA"/>
</dbReference>
<keyword evidence="7" id="KW-1185">Reference proteome</keyword>
<accession>A0A830FYS2</accession>
<dbReference type="SUPFAM" id="SSF55781">
    <property type="entry name" value="GAF domain-like"/>
    <property type="match status" value="1"/>
</dbReference>
<dbReference type="PANTHER" id="PTHR30136">
    <property type="entry name" value="HELIX-TURN-HELIX TRANSCRIPTIONAL REGULATOR, ICLR FAMILY"/>
    <property type="match status" value="1"/>
</dbReference>
<sequence>MRNRVGMDTPNPTVQATRTSLDIVEALVRLDGAGVTELSNELDLPKSTVHNHLNTLRDVEYVVKHDEVYNVGLRFLKLGEYSRSRLKIYDIAKPEIDSLAEQTGELVNLSVEEYGRGVYLYLARGDDAVHLDTHAGMQVHLHCTALGKAILAYMPSERVTEILDTMGMPARTEQTITDRDALREELDAVRERGYAYDRQERLDGLRCVAAPITTPEQEVVGAISLSGPTSRMQGERFDTDIPDALRDTANVIELNMTYS</sequence>
<name>A0A830FYS2_9EURY</name>
<dbReference type="Pfam" id="PF01614">
    <property type="entry name" value="IclR_C"/>
    <property type="match status" value="1"/>
</dbReference>
<dbReference type="PROSITE" id="PS51077">
    <property type="entry name" value="HTH_ICLR"/>
    <property type="match status" value="1"/>
</dbReference>
<dbReference type="GO" id="GO:0003700">
    <property type="term" value="F:DNA-binding transcription factor activity"/>
    <property type="evidence" value="ECO:0007669"/>
    <property type="project" value="InterPro"/>
</dbReference>
<dbReference type="SMART" id="SM00346">
    <property type="entry name" value="HTH_ICLR"/>
    <property type="match status" value="1"/>
</dbReference>
<evidence type="ECO:0000256" key="2">
    <source>
        <dbReference type="ARBA" id="ARBA00023125"/>
    </source>
</evidence>
<keyword evidence="3" id="KW-0804">Transcription</keyword>